<dbReference type="EMBL" id="JAUTXT010000001">
    <property type="protein sequence ID" value="KAK3679958.1"/>
    <property type="molecule type" value="Genomic_DNA"/>
</dbReference>
<accession>A0AAE0WXU1</accession>
<reference evidence="2" key="1">
    <citation type="submission" date="2023-07" db="EMBL/GenBank/DDBJ databases">
        <title>Black Yeasts Isolated from many extreme environments.</title>
        <authorList>
            <person name="Coleine C."/>
            <person name="Stajich J.E."/>
            <person name="Selbmann L."/>
        </authorList>
    </citation>
    <scope>NUCLEOTIDE SEQUENCE</scope>
    <source>
        <strain evidence="2">CCFEE 5485</strain>
    </source>
</reference>
<name>A0AAE0WXU1_9PEZI</name>
<dbReference type="Proteomes" id="UP001274830">
    <property type="component" value="Unassembled WGS sequence"/>
</dbReference>
<feature type="region of interest" description="Disordered" evidence="1">
    <location>
        <begin position="554"/>
        <end position="633"/>
    </location>
</feature>
<gene>
    <name evidence="2" type="ORF">LTR78_000335</name>
</gene>
<comment type="caution">
    <text evidence="2">The sequence shown here is derived from an EMBL/GenBank/DDBJ whole genome shotgun (WGS) entry which is preliminary data.</text>
</comment>
<sequence length="1803" mass="191298">MGANASCLSSPVFGYDMVVATTQASINSTLLEWLSESNQLARYVWFTKDPKSKTGQSMHQGHVSPLLMLAGGINPFDIPDQTPPTDPRIVALTQAGFLGAIKMQLGVPSQVLPKDVTILSIVQNLSTAWTVWTQPDDVPWTVGSTVGLTTQALDPTLNVPYFNNGRSKTRAAILASLGKNKDPFTLQQLVFDFSNAVPTLTNPVFLPEGSFASQMINQGFISSYVAIISQLGSPPVSIKAISPTTVNSSALAITSLAWEVSPPLGLGPSAPGFQDATTLNYLCAVNGHQLPPAKPFSWTWVLPEDIDNESGIIAINRNLIANFILQQILPQAIPCCVKCSFSTTAHWQGGASYYWTLSSNQQPEIATVTPNGPNVIQIKFQPNYDGHLESSGAVSVGLQILPTYTCDVTFDKNIITITQHMAFRVYVRYDSSSDTCMVVDKTITDEYTISVDQQGSLQTKRKSLPPVDKSESPHNNVILNWFTNINDMVNDIKKTVAPLAATQLKPIEFDRLQSFIFPGARVFTFKSATFSANQDLLCEITYVVPASVAAASGLKNDSKTTPKMPVNPKQLPGPSGQPQVAPGFPIPSQSQAASGLPVPNGTDSGAAKGSSANAGTGPVPPSDGTAPSNGTSSGTANLGSYSLTYSSELIQNYVHGELVSPQAKFEALQTADGHSLLFAVSTAGVLNVIVESSGTSQTGWSCIDLSTAIIQKQFSGATVRTFDAGQSALDGTIGLAMSVSSAGSDHLVVCLSNSNTNTSWIALPNWISCPFDAPNESRTSISIVGVLFSETISKQQYLIVDIDRALDSAVKEITRYYVNPAKPGGTCWVRHDVPVDIQSGNYQSLTGRKVGALVDGVYTAGKSGASAQLVYVPIINAFGNGPPAPTRLSLPGGVAVSAMTVARNETPGSSMHGLTDLYAIGGSTLYYFDSEAQRNDGGVAKPVTTNAILSGTSQLFAMTHDGVTTLWGRNGSGVVYYTTSSTTKISVPGSWSSLKPVLSGIEKISPYINRTDGGNTIFAAGGGKLQRLIQATATASKMWQAQPITLAAEPMQPSLAFKSYTTSLQLQGPDSAPARGLSVTLSAKSRAPVYINGLYYTLGPRAINVPTDNNGLMIIVEAITKVHGTIITVTVDGATPVLINPMEKTFKKLAALNTRDALNAATIPQGTKAGGVVGGAQSKPFVSPGVSKDDVGVAASSMSTLNQAYDGLNTVKVTSQKMVQSKLAIPTKSLMSTSSIEIGPGDLLQMAAAGVEGAFDKAIQIFHDAATDAWTFVANIAGQAYYAILDSVETVVGAVEWVFNKIKTIIDDILLFLELLLSWDDIRRTKDVMCGMTKLYMRDAVSSLTELQTLFDGKVADLESQINSWSGIKQWPSLGSSGTKPIGSSSSGGLQNLTTTGHMFIGHLNDNAGSMSTQFGTAMTAAQGILRDLAKAVEQEGEVFQAVGQQIQTLASEITTMSAEDVLKRIIGIVTDGVLSSVQVVVDCLLKVLSELSSAIVDFLDTPVHIPVISDILNALDVSDLSILDLFCWIAAIVTTLAYKIVEGGSAPFPNDTVPNKISSATDWTSLSSALIAPSVQSLKVSTHLTVNRVVVRASPNDMKPPPEDPHPEASKWFKVGHGFAGCFQVVKTILQPLESVNPKPPKGLSVANISANVLEATSAFLGNHFGLREPEAPWLLWMSRMTTLVTVTATIGLSGPVMGVISNIEDSRPLSSKVNALLTIPALVCSAAHLQELEHAEPGYNIIPSALEEASNIVDYVDRWMYANIVEPATPAEVRAVSLFVLCWANSTRSFIQLFEGFSSTV</sequence>
<proteinExistence type="predicted"/>
<keyword evidence="3" id="KW-1185">Reference proteome</keyword>
<evidence type="ECO:0000313" key="2">
    <source>
        <dbReference type="EMBL" id="KAK3679958.1"/>
    </source>
</evidence>
<evidence type="ECO:0000256" key="1">
    <source>
        <dbReference type="SAM" id="MobiDB-lite"/>
    </source>
</evidence>
<organism evidence="2 3">
    <name type="scientific">Recurvomyces mirabilis</name>
    <dbReference type="NCBI Taxonomy" id="574656"/>
    <lineage>
        <taxon>Eukaryota</taxon>
        <taxon>Fungi</taxon>
        <taxon>Dikarya</taxon>
        <taxon>Ascomycota</taxon>
        <taxon>Pezizomycotina</taxon>
        <taxon>Dothideomycetes</taxon>
        <taxon>Dothideomycetidae</taxon>
        <taxon>Mycosphaerellales</taxon>
        <taxon>Teratosphaeriaceae</taxon>
        <taxon>Recurvomyces</taxon>
    </lineage>
</organism>
<feature type="compositionally biased region" description="Low complexity" evidence="1">
    <location>
        <begin position="604"/>
        <end position="617"/>
    </location>
</feature>
<protein>
    <submittedName>
        <fullName evidence="2">Uncharacterized protein</fullName>
    </submittedName>
</protein>
<evidence type="ECO:0000313" key="3">
    <source>
        <dbReference type="Proteomes" id="UP001274830"/>
    </source>
</evidence>